<name>A0A918N4A4_9FLAO</name>
<dbReference type="Pfam" id="PF22494">
    <property type="entry name" value="choice_anch_I"/>
    <property type="match status" value="1"/>
</dbReference>
<comment type="caution">
    <text evidence="2">The sequence shown here is derived from an EMBL/GenBank/DDBJ whole genome shotgun (WGS) entry which is preliminary data.</text>
</comment>
<dbReference type="RefSeq" id="WP_027412100.1">
    <property type="nucleotide sequence ID" value="NZ_BMWS01000014.1"/>
</dbReference>
<dbReference type="InterPro" id="IPR055188">
    <property type="entry name" value="Choice_anch_I"/>
</dbReference>
<dbReference type="Proteomes" id="UP000601108">
    <property type="component" value="Unassembled WGS sequence"/>
</dbReference>
<evidence type="ECO:0000259" key="1">
    <source>
        <dbReference type="Pfam" id="PF22494"/>
    </source>
</evidence>
<dbReference type="PANTHER" id="PTHR46928:SF1">
    <property type="entry name" value="MESENCHYME-SPECIFIC CELL SURFACE GLYCOPROTEIN"/>
    <property type="match status" value="1"/>
</dbReference>
<evidence type="ECO:0000313" key="3">
    <source>
        <dbReference type="Proteomes" id="UP000601108"/>
    </source>
</evidence>
<evidence type="ECO:0000313" key="2">
    <source>
        <dbReference type="EMBL" id="GGX20515.1"/>
    </source>
</evidence>
<dbReference type="EMBL" id="BMWS01000014">
    <property type="protein sequence ID" value="GGX20515.1"/>
    <property type="molecule type" value="Genomic_DNA"/>
</dbReference>
<dbReference type="Gene3D" id="2.130.10.10">
    <property type="entry name" value="YVTN repeat-like/Quinoprotein amine dehydrogenase"/>
    <property type="match status" value="1"/>
</dbReference>
<dbReference type="AlphaFoldDB" id="A0A918N4A4"/>
<gene>
    <name evidence="2" type="ORF">GCM10007384_22320</name>
</gene>
<feature type="domain" description="Choice-of-anchor I" evidence="1">
    <location>
        <begin position="48"/>
        <end position="527"/>
    </location>
</feature>
<dbReference type="InterPro" id="IPR011048">
    <property type="entry name" value="Haem_d1_sf"/>
</dbReference>
<accession>A0A918N4A4</accession>
<proteinExistence type="predicted"/>
<dbReference type="InterPro" id="IPR052956">
    <property type="entry name" value="Mesenchyme-surface_protein"/>
</dbReference>
<reference evidence="2 3" key="1">
    <citation type="journal article" date="2014" name="Int. J. Syst. Evol. Microbiol.">
        <title>Complete genome sequence of Corynebacterium casei LMG S-19264T (=DSM 44701T), isolated from a smear-ripened cheese.</title>
        <authorList>
            <consortium name="US DOE Joint Genome Institute (JGI-PGF)"/>
            <person name="Walter F."/>
            <person name="Albersmeier A."/>
            <person name="Kalinowski J."/>
            <person name="Ruckert C."/>
        </authorList>
    </citation>
    <scope>NUCLEOTIDE SEQUENCE [LARGE SCALE GENOMIC DNA]</scope>
    <source>
        <strain evidence="2 3">KCTC 12285</strain>
    </source>
</reference>
<keyword evidence="3" id="KW-1185">Reference proteome</keyword>
<dbReference type="SUPFAM" id="SSF51004">
    <property type="entry name" value="C-terminal (heme d1) domain of cytochrome cd1-nitrite reductase"/>
    <property type="match status" value="1"/>
</dbReference>
<sequence>MRTFLLRNIAIPTFVTFFISCSGDIYQTNDDNDDDDISSNASINFKYASTINVGGLTAAEITTFDPETNRLFIVNNDQNSGTREISVYDISDIKNPTKEASIDLISLGGANSVSAKKGKLAIAVEAIVKQNQGKILVYDTKTMTLENTFDVGSLPDMVTFTPDGNIIVVANEGEPNIDYTNDPEGSISVIDLKHNSVNTLDFHNYDAQEATLEAQGYRVSGLNANLSQDTEPEYVAVSDDSKTAWVSLQENNGIAKVNLITKQIEAIYPLGYKDYSLSENKIDASDKDNEKVLKNWDIPLYGLYMPDGIEYISIKGQGYVITANEGDSREYTGNPGFVDETRVKDIVLEPTVFSTDKDYQNNSNLGRLKIISTMGDIDNDGDYDKLYSFGGRSFSIWTTNGNIVYDSGSSIAAKTLELTPDLFNSNDSRSDDKGSEPETVEVLKLGDDDDDDDDDQAHVLFVGLERNHQVMVYNIDNPTNPVFVQILSHSGDEAPEGLLAIQESDSPTGNALMVVSNEGSGTVSIYENEE</sequence>
<dbReference type="NCBIfam" id="NF038117">
    <property type="entry name" value="choice_anch_I"/>
    <property type="match status" value="1"/>
</dbReference>
<dbReference type="InterPro" id="IPR015943">
    <property type="entry name" value="WD40/YVTN_repeat-like_dom_sf"/>
</dbReference>
<organism evidence="2 3">
    <name type="scientific">Aquimarina muelleri</name>
    <dbReference type="NCBI Taxonomy" id="279356"/>
    <lineage>
        <taxon>Bacteria</taxon>
        <taxon>Pseudomonadati</taxon>
        <taxon>Bacteroidota</taxon>
        <taxon>Flavobacteriia</taxon>
        <taxon>Flavobacteriales</taxon>
        <taxon>Flavobacteriaceae</taxon>
        <taxon>Aquimarina</taxon>
    </lineage>
</organism>
<dbReference type="PANTHER" id="PTHR46928">
    <property type="entry name" value="MESENCHYME-SPECIFIC CELL SURFACE GLYCOPROTEIN"/>
    <property type="match status" value="1"/>
</dbReference>
<protein>
    <recommendedName>
        <fullName evidence="1">Choice-of-anchor I domain-containing protein</fullName>
    </recommendedName>
</protein>
<dbReference type="PROSITE" id="PS51257">
    <property type="entry name" value="PROKAR_LIPOPROTEIN"/>
    <property type="match status" value="1"/>
</dbReference>